<dbReference type="EMBL" id="BMMM01000005">
    <property type="protein sequence ID" value="GGN65199.1"/>
    <property type="molecule type" value="Genomic_DNA"/>
</dbReference>
<accession>A0A918D527</accession>
<name>A0A918D527_9ACTN</name>
<keyword evidence="2" id="KW-1185">Reference proteome</keyword>
<reference evidence="1 2" key="1">
    <citation type="journal article" date="2014" name="Int. J. Syst. Evol. Microbiol.">
        <title>Complete genome sequence of Corynebacterium casei LMG S-19264T (=DSM 44701T), isolated from a smear-ripened cheese.</title>
        <authorList>
            <consortium name="US DOE Joint Genome Institute (JGI-PGF)"/>
            <person name="Walter F."/>
            <person name="Albersmeier A."/>
            <person name="Kalinowski J."/>
            <person name="Ruckert C."/>
        </authorList>
    </citation>
    <scope>NUCLEOTIDE SEQUENCE [LARGE SCALE GENOMIC DNA]</scope>
    <source>
        <strain evidence="1 2">CGMCC 4.7111</strain>
    </source>
</reference>
<evidence type="ECO:0000313" key="2">
    <source>
        <dbReference type="Proteomes" id="UP000600365"/>
    </source>
</evidence>
<dbReference type="Proteomes" id="UP000600365">
    <property type="component" value="Unassembled WGS sequence"/>
</dbReference>
<evidence type="ECO:0000313" key="1">
    <source>
        <dbReference type="EMBL" id="GGN65199.1"/>
    </source>
</evidence>
<dbReference type="Pfam" id="PF15589">
    <property type="entry name" value="Imm21"/>
    <property type="match status" value="1"/>
</dbReference>
<comment type="caution">
    <text evidence="1">The sequence shown here is derived from an EMBL/GenBank/DDBJ whole genome shotgun (WGS) entry which is preliminary data.</text>
</comment>
<proteinExistence type="predicted"/>
<protein>
    <recommendedName>
        <fullName evidence="3">Immunity protein 21 of polymorphic toxin system</fullName>
    </recommendedName>
</protein>
<gene>
    <name evidence="1" type="ORF">GCM10011579_035410</name>
</gene>
<organism evidence="1 2">
    <name type="scientific">Streptomyces albiflavescens</name>
    <dbReference type="NCBI Taxonomy" id="1623582"/>
    <lineage>
        <taxon>Bacteria</taxon>
        <taxon>Bacillati</taxon>
        <taxon>Actinomycetota</taxon>
        <taxon>Actinomycetes</taxon>
        <taxon>Kitasatosporales</taxon>
        <taxon>Streptomycetaceae</taxon>
        <taxon>Streptomyces</taxon>
    </lineage>
</organism>
<dbReference type="AlphaFoldDB" id="A0A918D527"/>
<evidence type="ECO:0008006" key="3">
    <source>
        <dbReference type="Google" id="ProtNLM"/>
    </source>
</evidence>
<dbReference type="InterPro" id="IPR028961">
    <property type="entry name" value="Imm21"/>
</dbReference>
<sequence length="153" mass="16087">MVVGDGNVRDDYDRACEVEGLAGVIAVGEEGAQGLVLADEPASSCYLPEHQAFVRWLGANCEADLIAAAEAVLADPTTAWEECGVWETDSQAVLMDSVTAGAERGVEYPAGGGLPEQAPVPIRPGRWAVRAVYASPIEETSVGVIHLLPWSSH</sequence>